<dbReference type="NCBIfam" id="TIGR02252">
    <property type="entry name" value="DREG-2"/>
    <property type="match status" value="1"/>
</dbReference>
<dbReference type="GeneID" id="11495981"/>
<gene>
    <name evidence="1" type="primary">NDAI0H02760</name>
    <name evidence="1" type="ordered locus">NDAI_0H02760</name>
</gene>
<proteinExistence type="predicted"/>
<accession>G0WF89</accession>
<dbReference type="InterPro" id="IPR036412">
    <property type="entry name" value="HAD-like_sf"/>
</dbReference>
<protein>
    <submittedName>
        <fullName evidence="1">Uncharacterized protein</fullName>
    </submittedName>
</protein>
<dbReference type="GO" id="GO:0005634">
    <property type="term" value="C:nucleus"/>
    <property type="evidence" value="ECO:0007669"/>
    <property type="project" value="TreeGrafter"/>
</dbReference>
<dbReference type="eggNOG" id="KOG3085">
    <property type="taxonomic scope" value="Eukaryota"/>
</dbReference>
<dbReference type="PANTHER" id="PTHR46191:SF2">
    <property type="entry name" value="HALOACID DEHALOGENASE-LIKE HYDROLASE DOMAIN-CONTAINING PROTEIN 3"/>
    <property type="match status" value="1"/>
</dbReference>
<dbReference type="Gene3D" id="3.40.50.1000">
    <property type="entry name" value="HAD superfamily/HAD-like"/>
    <property type="match status" value="1"/>
</dbReference>
<dbReference type="Proteomes" id="UP000000689">
    <property type="component" value="Chromosome 8"/>
</dbReference>
<dbReference type="OMA" id="WWRQLIA"/>
<dbReference type="InterPro" id="IPR011949">
    <property type="entry name" value="HAD-SF_hydro_IA_REG-2-like"/>
</dbReference>
<keyword evidence="2" id="KW-1185">Reference proteome</keyword>
<dbReference type="SFLD" id="SFLDG01129">
    <property type="entry name" value="C1.5:_HAD__Beta-PGM__Phosphata"/>
    <property type="match status" value="1"/>
</dbReference>
<dbReference type="STRING" id="1071378.G0WF89"/>
<dbReference type="SFLD" id="SFLDS00003">
    <property type="entry name" value="Haloacid_Dehalogenase"/>
    <property type="match status" value="1"/>
</dbReference>
<dbReference type="AlphaFoldDB" id="G0WF89"/>
<dbReference type="HOGENOM" id="CLU_045011_8_0_1"/>
<sequence length="307" mass="35274">MTFPKKISINNFTQILKTEIPKIITFDAYNTLYTTTLPILEQYCLVGSAYGIHANPSELSKNFPQIFKDLATKYPNYGKTSGLAPEQWWGYLIKNIFKPTDIPIEMVNEILLRFEGSQAYAIHPDLLELLKYIKEMHPNVVMGIISNTDPIIFKVLENLGILKYFKDYVYLSYDTGIKKPNVEVFNFVLKDIVKTNPSLNKGDLSNLKRQCWHIGDELHNDMMAAKDAGWNGVLIDRINKSGYLTESFEHAVSDTPLLLRDKLHTNSEESWKISSVQTDLVQVSGREYVVPNFYVLKNLLFYQQNKS</sequence>
<dbReference type="InterPro" id="IPR023214">
    <property type="entry name" value="HAD_sf"/>
</dbReference>
<reference evidence="1 2" key="1">
    <citation type="journal article" date="2011" name="Proc. Natl. Acad. Sci. U.S.A.">
        <title>Evolutionary erosion of yeast sex chromosomes by mating-type switching accidents.</title>
        <authorList>
            <person name="Gordon J.L."/>
            <person name="Armisen D."/>
            <person name="Proux-Wera E."/>
            <person name="Oheigeartaigh S.S."/>
            <person name="Byrne K.P."/>
            <person name="Wolfe K.H."/>
        </authorList>
    </citation>
    <scope>NUCLEOTIDE SEQUENCE [LARGE SCALE GENOMIC DNA]</scope>
    <source>
        <strain evidence="2">ATCC 10597 / BCRC 20456 / CBS 421 / NBRC 0211 / NRRL Y-12639</strain>
    </source>
</reference>
<dbReference type="Pfam" id="PF00702">
    <property type="entry name" value="Hydrolase"/>
    <property type="match status" value="1"/>
</dbReference>
<organism evidence="1 2">
    <name type="scientific">Naumovozyma dairenensis (strain ATCC 10597 / BCRC 20456 / CBS 421 / NBRC 0211 / NRRL Y-12639)</name>
    <name type="common">Saccharomyces dairenensis</name>
    <dbReference type="NCBI Taxonomy" id="1071378"/>
    <lineage>
        <taxon>Eukaryota</taxon>
        <taxon>Fungi</taxon>
        <taxon>Dikarya</taxon>
        <taxon>Ascomycota</taxon>
        <taxon>Saccharomycotina</taxon>
        <taxon>Saccharomycetes</taxon>
        <taxon>Saccharomycetales</taxon>
        <taxon>Saccharomycetaceae</taxon>
        <taxon>Naumovozyma</taxon>
    </lineage>
</organism>
<dbReference type="KEGG" id="ndi:NDAI_0H02760"/>
<evidence type="ECO:0000313" key="1">
    <source>
        <dbReference type="EMBL" id="CCD26450.1"/>
    </source>
</evidence>
<dbReference type="SUPFAM" id="SSF56784">
    <property type="entry name" value="HAD-like"/>
    <property type="match status" value="1"/>
</dbReference>
<name>G0WF89_NAUDC</name>
<dbReference type="InterPro" id="IPR051828">
    <property type="entry name" value="HAD-like_hydrolase_domain"/>
</dbReference>
<dbReference type="OrthoDB" id="444127at2759"/>
<dbReference type="EMBL" id="HE580274">
    <property type="protein sequence ID" value="CCD26450.1"/>
    <property type="molecule type" value="Genomic_DNA"/>
</dbReference>
<dbReference type="PANTHER" id="PTHR46191">
    <property type="match status" value="1"/>
</dbReference>
<dbReference type="Gene3D" id="1.10.150.720">
    <property type="entry name" value="Haloacid dehalogenase-like hydrolase"/>
    <property type="match status" value="1"/>
</dbReference>
<evidence type="ECO:0000313" key="2">
    <source>
        <dbReference type="Proteomes" id="UP000000689"/>
    </source>
</evidence>
<dbReference type="InterPro" id="IPR044924">
    <property type="entry name" value="HAD-SF_hydro_IA_REG-2-like_cap"/>
</dbReference>
<dbReference type="RefSeq" id="XP_003671693.1">
    <property type="nucleotide sequence ID" value="XM_003671645.1"/>
</dbReference>